<dbReference type="STRING" id="234267.Acid_2282"/>
<dbReference type="PANTHER" id="PTHR43135:SF3">
    <property type="entry name" value="ALPHA-D-RIBOSE 1-METHYLPHOSPHONATE 5-TRIPHOSPHATE DIPHOSPHATASE"/>
    <property type="match status" value="1"/>
</dbReference>
<keyword evidence="3" id="KW-0378">Hydrolase</keyword>
<dbReference type="InterPro" id="IPR051781">
    <property type="entry name" value="Metallo-dep_Hydrolase"/>
</dbReference>
<feature type="chain" id="PRO_5004163854" evidence="1">
    <location>
        <begin position="23"/>
        <end position="494"/>
    </location>
</feature>
<dbReference type="Gene3D" id="3.40.50.10910">
    <property type="entry name" value="Amidohydrolase"/>
    <property type="match status" value="1"/>
</dbReference>
<dbReference type="InterPro" id="IPR006680">
    <property type="entry name" value="Amidohydro-rel"/>
</dbReference>
<dbReference type="FunCoup" id="Q025P8">
    <property type="interactions" value="13"/>
</dbReference>
<sequence precursor="true">MLQNWFSILVVTSFAASALAQAPASGKRVRRLLIHNAIVVDGNGTPASGPKDIVIENNLISDVIPLDPVAVNRGSRAAAQADAVIDATGKYVLPGLINAHAHIQDERGGKPQPLEYELNIWLACGITAIRDVGSNTERTLALRKQSAEGEIAAPRIFVYPMFGRPKDAAAARARVQALKQQGADGIKILGIDRDTMEAMEDEAHKLGLPIAHHAGVEETNAWDDINFGTTSIEHWYGIPDAAIESGVQAFPSSYNYNNETDRFRYAGHLFREANPERLGKVLDGMVKAHVAWVPTLDIYEASRDLQRAQNQPWFAEYLHPVLEEYFRPNPANHGSYFIGWTSTDEMYWKENYRLWMAALRDFDRRGGLIGMGDDAGFIYQMYGFGLIRGMELHQEAGFHPIKIIQQATGNNAKILGQQEKLGRVRAGFAADLIVVNGNPLENLKVLYPTGTDEIRNGKQVHTGGVEWTIKDGIPYHAPELMAKVKEMVAEARKK</sequence>
<reference evidence="3" key="1">
    <citation type="submission" date="2006-10" db="EMBL/GenBank/DDBJ databases">
        <title>Complete sequence of Solibacter usitatus Ellin6076.</title>
        <authorList>
            <consortium name="US DOE Joint Genome Institute"/>
            <person name="Copeland A."/>
            <person name="Lucas S."/>
            <person name="Lapidus A."/>
            <person name="Barry K."/>
            <person name="Detter J.C."/>
            <person name="Glavina del Rio T."/>
            <person name="Hammon N."/>
            <person name="Israni S."/>
            <person name="Dalin E."/>
            <person name="Tice H."/>
            <person name="Pitluck S."/>
            <person name="Thompson L.S."/>
            <person name="Brettin T."/>
            <person name="Bruce D."/>
            <person name="Han C."/>
            <person name="Tapia R."/>
            <person name="Gilna P."/>
            <person name="Schmutz J."/>
            <person name="Larimer F."/>
            <person name="Land M."/>
            <person name="Hauser L."/>
            <person name="Kyrpides N."/>
            <person name="Mikhailova N."/>
            <person name="Janssen P.H."/>
            <person name="Kuske C.R."/>
            <person name="Richardson P."/>
        </authorList>
    </citation>
    <scope>NUCLEOTIDE SEQUENCE</scope>
    <source>
        <strain evidence="3">Ellin6076</strain>
    </source>
</reference>
<dbReference type="Gene3D" id="3.30.110.90">
    <property type="entry name" value="Amidohydrolase"/>
    <property type="match status" value="2"/>
</dbReference>
<keyword evidence="1" id="KW-0732">Signal</keyword>
<proteinExistence type="predicted"/>
<organism evidence="3">
    <name type="scientific">Solibacter usitatus (strain Ellin6076)</name>
    <dbReference type="NCBI Taxonomy" id="234267"/>
    <lineage>
        <taxon>Bacteria</taxon>
        <taxon>Pseudomonadati</taxon>
        <taxon>Acidobacteriota</taxon>
        <taxon>Terriglobia</taxon>
        <taxon>Bryobacterales</taxon>
        <taxon>Solibacteraceae</taxon>
        <taxon>Candidatus Solibacter</taxon>
    </lineage>
</organism>
<gene>
    <name evidence="3" type="ordered locus">Acid_2282</name>
</gene>
<dbReference type="OrthoDB" id="9797498at2"/>
<dbReference type="KEGG" id="sus:Acid_2282"/>
<evidence type="ECO:0000313" key="3">
    <source>
        <dbReference type="EMBL" id="ABJ83271.1"/>
    </source>
</evidence>
<dbReference type="EMBL" id="CP000473">
    <property type="protein sequence ID" value="ABJ83271.1"/>
    <property type="molecule type" value="Genomic_DNA"/>
</dbReference>
<accession>Q025P8</accession>
<dbReference type="GO" id="GO:0016810">
    <property type="term" value="F:hydrolase activity, acting on carbon-nitrogen (but not peptide) bonds"/>
    <property type="evidence" value="ECO:0007669"/>
    <property type="project" value="InterPro"/>
</dbReference>
<dbReference type="eggNOG" id="COG1228">
    <property type="taxonomic scope" value="Bacteria"/>
</dbReference>
<dbReference type="Gene3D" id="2.30.40.10">
    <property type="entry name" value="Urease, subunit C, domain 1"/>
    <property type="match status" value="2"/>
</dbReference>
<dbReference type="InterPro" id="IPR011059">
    <property type="entry name" value="Metal-dep_hydrolase_composite"/>
</dbReference>
<feature type="signal peptide" evidence="1">
    <location>
        <begin position="1"/>
        <end position="22"/>
    </location>
</feature>
<dbReference type="AlphaFoldDB" id="Q025P8"/>
<protein>
    <submittedName>
        <fullName evidence="3">Amidohydrolase</fullName>
    </submittedName>
</protein>
<evidence type="ECO:0000256" key="1">
    <source>
        <dbReference type="SAM" id="SignalP"/>
    </source>
</evidence>
<dbReference type="PANTHER" id="PTHR43135">
    <property type="entry name" value="ALPHA-D-RIBOSE 1-METHYLPHOSPHONATE 5-TRIPHOSPHATE DIPHOSPHATASE"/>
    <property type="match status" value="1"/>
</dbReference>
<dbReference type="Pfam" id="PF01979">
    <property type="entry name" value="Amidohydro_1"/>
    <property type="match status" value="1"/>
</dbReference>
<dbReference type="InterPro" id="IPR032466">
    <property type="entry name" value="Metal_Hydrolase"/>
</dbReference>
<feature type="domain" description="Amidohydrolase-related" evidence="2">
    <location>
        <begin position="368"/>
        <end position="447"/>
    </location>
</feature>
<dbReference type="HOGENOM" id="CLU_023620_4_1_0"/>
<dbReference type="Gene3D" id="1.20.58.520">
    <property type="entry name" value="Amidohydrolase"/>
    <property type="match status" value="1"/>
</dbReference>
<dbReference type="InParanoid" id="Q025P8"/>
<name>Q025P8_SOLUE</name>
<dbReference type="SUPFAM" id="SSF51556">
    <property type="entry name" value="Metallo-dependent hydrolases"/>
    <property type="match status" value="1"/>
</dbReference>
<evidence type="ECO:0000259" key="2">
    <source>
        <dbReference type="Pfam" id="PF01979"/>
    </source>
</evidence>
<dbReference type="SUPFAM" id="SSF51338">
    <property type="entry name" value="Composite domain of metallo-dependent hydrolases"/>
    <property type="match status" value="1"/>
</dbReference>